<reference evidence="1" key="7">
    <citation type="journal article" date="2005" name="Science">
        <title>The Transcriptional Landscape of the Mammalian Genome.</title>
        <authorList>
            <consortium name="The FANTOM Consortium"/>
            <consortium name="Riken Genome Exploration Research Group and Genome Science Group (Genome Network Project Core Group)"/>
        </authorList>
    </citation>
    <scope>NUCLEOTIDE SEQUENCE</scope>
    <source>
        <strain evidence="1">C57BL/6J</strain>
        <tissue evidence="1">Testis</tissue>
    </source>
</reference>
<reference evidence="1" key="1">
    <citation type="journal article" date="1999" name="Methods Enzymol.">
        <title>High-efficiency full-length cDNA cloning.</title>
        <authorList>
            <person name="Carninci P."/>
            <person name="Hayashizaki Y."/>
        </authorList>
    </citation>
    <scope>NUCLEOTIDE SEQUENCE</scope>
    <source>
        <strain evidence="1">C57BL/6J</strain>
        <tissue evidence="1">Testis</tissue>
    </source>
</reference>
<feature type="non-terminal residue" evidence="1">
    <location>
        <position position="133"/>
    </location>
</feature>
<sequence>MLWGGLPAESSSPFRLFLPGSFHPCHRGKKSKHRITPPSLLVPHEATQAHRKPTSSALWFMTLLSFHGKVMWIITSQPSFPSRNRDSGFSSPKPMSYFLSKRMVTDCISLPPYGGRCLLISFRFSNIRRLIQG</sequence>
<dbReference type="OrthoDB" id="10336700at2759"/>
<evidence type="ECO:0000313" key="1">
    <source>
        <dbReference type="EMBL" id="BAB30444.1"/>
    </source>
</evidence>
<dbReference type="MGI" id="MGI:1918374">
    <property type="gene designation" value="4933414I15Rik"/>
</dbReference>
<reference evidence="1" key="4">
    <citation type="submission" date="2000-07" db="EMBL/GenBank/DDBJ databases">
        <authorList>
            <person name="Adachi J."/>
            <person name="Aizawa K."/>
            <person name="Akahira S."/>
            <person name="Akimura T."/>
            <person name="Arai A."/>
            <person name="Aono H."/>
            <person name="Arakawa T."/>
            <person name="Bono H."/>
            <person name="Carninci P."/>
            <person name="Fukuda S."/>
            <person name="Fukunishi Y."/>
            <person name="Furuno M."/>
            <person name="Hanagaki T."/>
            <person name="Hara A."/>
            <person name="Hayatsu N."/>
            <person name="Hiramoto K."/>
            <person name="Hiraoka T."/>
            <person name="Hori F."/>
            <person name="Imotani K."/>
            <person name="Ishii Y."/>
            <person name="Itoh M."/>
            <person name="Izawa M."/>
            <person name="Kasukawa T."/>
            <person name="Kato H."/>
            <person name="Kawai J."/>
            <person name="Kojima Y."/>
            <person name="Konno H."/>
            <person name="Kouda M."/>
            <person name="Koya S."/>
            <person name="Kurihara C."/>
            <person name="Matsuyama T."/>
            <person name="Miyazaki A."/>
            <person name="Nishi K."/>
            <person name="Nomura K."/>
            <person name="Numazaki R."/>
            <person name="Ohno M."/>
            <person name="Okazaki Y."/>
            <person name="Okido T."/>
            <person name="Owa C."/>
            <person name="Saito H."/>
            <person name="Saito R."/>
            <person name="Sakai C."/>
            <person name="Sakai K."/>
            <person name="Sano H."/>
            <person name="Sasaki D."/>
            <person name="Shibata K."/>
            <person name="Shibata Y."/>
            <person name="Shinagawa A."/>
            <person name="Shiraki T."/>
            <person name="Sogabe Y."/>
            <person name="Suzuki H."/>
            <person name="Tagami M."/>
            <person name="Tagawa A."/>
            <person name="Takahashi F."/>
            <person name="Tanaka T."/>
            <person name="Tejima Y."/>
            <person name="Toya T."/>
            <person name="Yamamura T."/>
            <person name="Yasunishi A."/>
            <person name="Yoshida K."/>
            <person name="Yoshino M."/>
            <person name="Muramatsu M."/>
            <person name="Hayashizaki Y."/>
        </authorList>
    </citation>
    <scope>NUCLEOTIDE SEQUENCE</scope>
    <source>
        <strain evidence="1">C57BL/6J</strain>
        <tissue evidence="1">Testis</tissue>
    </source>
</reference>
<dbReference type="AlphaFoldDB" id="Q9CUC9"/>
<reference evidence="1" key="6">
    <citation type="journal article" date="2002" name="Nature">
        <title>Analysis of the mouse transcriptome based on functional annotation of 60,770 full-length cDNAs.</title>
        <authorList>
            <consortium name="The FANTOM Consortium and the RIKEN Genome Exploration Research Group Phase I and II Team"/>
        </authorList>
    </citation>
    <scope>NUCLEOTIDE SEQUENCE</scope>
    <source>
        <strain evidence="1">C57BL/6J</strain>
        <tissue evidence="1">Testis</tissue>
    </source>
</reference>
<protein>
    <submittedName>
        <fullName evidence="1">Uncharacterized protein</fullName>
    </submittedName>
</protein>
<dbReference type="EMBL" id="AK016813">
    <property type="protein sequence ID" value="BAB30444.1"/>
    <property type="molecule type" value="mRNA"/>
</dbReference>
<dbReference type="AGR" id="MGI:1918374"/>
<evidence type="ECO:0000313" key="2">
    <source>
        <dbReference type="MGI" id="MGI:1918374"/>
    </source>
</evidence>
<reference evidence="1" key="2">
    <citation type="journal article" date="2000" name="Genome Res.">
        <title>Normalization and subtraction of cap-trapper-selected cDNAs to prepare full-length cDNA libraries for rapid discovery of new genes.</title>
        <authorList>
            <person name="Carninci P."/>
            <person name="Shibata Y."/>
            <person name="Hayatsu N."/>
            <person name="Sugahara Y."/>
            <person name="Shibata K."/>
            <person name="Itoh M."/>
            <person name="Konno H."/>
            <person name="Okazaki Y."/>
            <person name="Muramatsu M."/>
            <person name="Hayashizaki Y."/>
        </authorList>
    </citation>
    <scope>NUCLEOTIDE SEQUENCE</scope>
    <source>
        <strain evidence="1">C57BL/6J</strain>
        <tissue evidence="1">Testis</tissue>
    </source>
</reference>
<reference evidence="1" key="3">
    <citation type="journal article" date="2000" name="Genome Res.">
        <title>RIKEN integrated sequence analysis (RISA) system--384-format sequencing pipeline with 384 multicapillary sequencer.</title>
        <authorList>
            <person name="Shibata K."/>
            <person name="Itoh M."/>
            <person name="Aizawa K."/>
            <person name="Nagaoka S."/>
            <person name="Sasaki N."/>
            <person name="Carninci P."/>
            <person name="Konno H."/>
            <person name="Akiyama J."/>
            <person name="Nishi K."/>
            <person name="Kitsunai T."/>
            <person name="Tashiro H."/>
            <person name="Itoh M."/>
            <person name="Sumi N."/>
            <person name="Ishii Y."/>
            <person name="Nakamura S."/>
            <person name="Hazama M."/>
            <person name="Nishine T."/>
            <person name="Harada A."/>
            <person name="Yamamoto R."/>
            <person name="Matsumoto H."/>
            <person name="Sakaguchi S."/>
            <person name="Ikegami T."/>
            <person name="Kashiwagi K."/>
            <person name="Fujiwake S."/>
            <person name="Inoue K."/>
            <person name="Togawa Y."/>
            <person name="Izawa M."/>
            <person name="Ohara E."/>
            <person name="Watahiki M."/>
            <person name="Yoneda Y."/>
            <person name="Ishikawa T."/>
            <person name="Ozawa K."/>
            <person name="Tanaka T."/>
            <person name="Matsuura S."/>
            <person name="Kawai J."/>
            <person name="Okazaki Y."/>
            <person name="Muramatsu M."/>
            <person name="Inoue Y."/>
            <person name="Kira A."/>
            <person name="Hayashizaki Y."/>
        </authorList>
    </citation>
    <scope>NUCLEOTIDE SEQUENCE</scope>
    <source>
        <strain evidence="1">C57BL/6J</strain>
        <tissue evidence="1">Testis</tissue>
    </source>
</reference>
<organism evidence="1">
    <name type="scientific">Mus musculus</name>
    <name type="common">Mouse</name>
    <dbReference type="NCBI Taxonomy" id="10090"/>
    <lineage>
        <taxon>Eukaryota</taxon>
        <taxon>Metazoa</taxon>
        <taxon>Chordata</taxon>
        <taxon>Craniata</taxon>
        <taxon>Vertebrata</taxon>
        <taxon>Euteleostomi</taxon>
        <taxon>Mammalia</taxon>
        <taxon>Eutheria</taxon>
        <taxon>Euarchontoglires</taxon>
        <taxon>Glires</taxon>
        <taxon>Rodentia</taxon>
        <taxon>Myomorpha</taxon>
        <taxon>Muroidea</taxon>
        <taxon>Muridae</taxon>
        <taxon>Murinae</taxon>
        <taxon>Mus</taxon>
        <taxon>Mus</taxon>
    </lineage>
</organism>
<reference evidence="1" key="5">
    <citation type="journal article" date="2001" name="Nature">
        <title>Functional annotation of a full-length mouse cDNA collection.</title>
        <authorList>
            <consortium name="The RIKEN Genome Exploration Research Group Phase II Team and the FANTOM Consortium"/>
        </authorList>
    </citation>
    <scope>NUCLEOTIDE SEQUENCE</scope>
    <source>
        <strain evidence="1">C57BL/6J</strain>
        <tissue evidence="1">Testis</tissue>
    </source>
</reference>
<reference evidence="1" key="8">
    <citation type="journal article" date="2005" name="Science">
        <title>Antisense Transcription in the Mammalian Transcriptome.</title>
        <authorList>
            <consortium name="RIKEN Genome Exploration Research Group and Genome Science Group (Genome Network Project Core Group) and the FANTOM Consortium"/>
        </authorList>
    </citation>
    <scope>NUCLEOTIDE SEQUENCE</scope>
    <source>
        <strain evidence="1">C57BL/6J</strain>
        <tissue evidence="1">Testis</tissue>
    </source>
</reference>
<accession>Q9CUC9</accession>
<name>Q9CUC9_MOUSE</name>
<proteinExistence type="evidence at transcript level"/>
<gene>
    <name evidence="2" type="primary">4933414I15Rik</name>
</gene>